<dbReference type="AlphaFoldDB" id="A0A6J7D091"/>
<name>A0A6J7D091_9ZZZZ</name>
<gene>
    <name evidence="3" type="ORF">UFOPK2289_00119</name>
    <name evidence="4" type="ORF">UFOPK2822_00230</name>
    <name evidence="5" type="ORF">UFOPK3346_00618</name>
    <name evidence="6" type="ORF">UFOPK3670_00701</name>
    <name evidence="7" type="ORF">UFOPK4308_00767</name>
</gene>
<accession>A0A6J7D091</accession>
<proteinExistence type="predicted"/>
<evidence type="ECO:0000313" key="6">
    <source>
        <dbReference type="EMBL" id="CAB4921648.1"/>
    </source>
</evidence>
<dbReference type="EMBL" id="CAFBLE010000004">
    <property type="protein sequence ID" value="CAB4863716.1"/>
    <property type="molecule type" value="Genomic_DNA"/>
</dbReference>
<dbReference type="EMBL" id="CAFBMV010000004">
    <property type="protein sequence ID" value="CAB4921648.1"/>
    <property type="molecule type" value="Genomic_DNA"/>
</dbReference>
<dbReference type="InterPro" id="IPR028098">
    <property type="entry name" value="Glyco_trans_4-like_N"/>
</dbReference>
<evidence type="ECO:0000313" key="5">
    <source>
        <dbReference type="EMBL" id="CAB4863716.1"/>
    </source>
</evidence>
<dbReference type="InterPro" id="IPR001296">
    <property type="entry name" value="Glyco_trans_1"/>
</dbReference>
<dbReference type="Pfam" id="PF00534">
    <property type="entry name" value="Glycos_transf_1"/>
    <property type="match status" value="1"/>
</dbReference>
<organism evidence="5">
    <name type="scientific">freshwater metagenome</name>
    <dbReference type="NCBI Taxonomy" id="449393"/>
    <lineage>
        <taxon>unclassified sequences</taxon>
        <taxon>metagenomes</taxon>
        <taxon>ecological metagenomes</taxon>
    </lineage>
</organism>
<dbReference type="GO" id="GO:0016757">
    <property type="term" value="F:glycosyltransferase activity"/>
    <property type="evidence" value="ECO:0007669"/>
    <property type="project" value="InterPro"/>
</dbReference>
<dbReference type="Pfam" id="PF13439">
    <property type="entry name" value="Glyco_transf_4"/>
    <property type="match status" value="1"/>
</dbReference>
<reference evidence="5" key="1">
    <citation type="submission" date="2020-05" db="EMBL/GenBank/DDBJ databases">
        <authorList>
            <person name="Chiriac C."/>
            <person name="Salcher M."/>
            <person name="Ghai R."/>
            <person name="Kavagutti S V."/>
        </authorList>
    </citation>
    <scope>NUCLEOTIDE SEQUENCE</scope>
</reference>
<protein>
    <submittedName>
        <fullName evidence="5">Unannotated protein</fullName>
    </submittedName>
</protein>
<evidence type="ECO:0000313" key="3">
    <source>
        <dbReference type="EMBL" id="CAB4656045.1"/>
    </source>
</evidence>
<feature type="domain" description="Glycosyltransferase subfamily 4-like N-terminal" evidence="2">
    <location>
        <begin position="13"/>
        <end position="186"/>
    </location>
</feature>
<evidence type="ECO:0000313" key="7">
    <source>
        <dbReference type="EMBL" id="CAB5057731.1"/>
    </source>
</evidence>
<dbReference type="PANTHER" id="PTHR12526">
    <property type="entry name" value="GLYCOSYLTRANSFERASE"/>
    <property type="match status" value="1"/>
</dbReference>
<sequence>MRILISIGTLGLGGAEKQAVWLANQLSKTHEVLLVTMQAGPRESNLSSNLTWRNLSASSESKFSKNLFRFRRKRVARSVEGFTLFLKSWAILQRYQPDIVITFLLHDTIIVGLGTILSFHRTKLLVGRRSSIGYGIKGQAPIKRMLLRLVYLRANLAITNSESSFPAAIADGISKSKLLTIPNYVEPISARHQKNDGGPIKLLCVANFFDYKNHIAIVEAISLSEELISNIQISFVGEGPLREEISNLCSSKDLNCKFFDRMVPDSAFYCGYDAFVLTSFHEGSSNALLEALAAGLPAVVSNVGFVPQLLLDGAPLIVVDPKSTESILKGLISLTSNYQEYEISAKEYQRPFYGLYGEENVLSKWNEILI</sequence>
<dbReference type="SUPFAM" id="SSF53756">
    <property type="entry name" value="UDP-Glycosyltransferase/glycogen phosphorylase"/>
    <property type="match status" value="1"/>
</dbReference>
<evidence type="ECO:0000259" key="1">
    <source>
        <dbReference type="Pfam" id="PF00534"/>
    </source>
</evidence>
<evidence type="ECO:0000313" key="4">
    <source>
        <dbReference type="EMBL" id="CAB4741616.1"/>
    </source>
</evidence>
<evidence type="ECO:0000259" key="2">
    <source>
        <dbReference type="Pfam" id="PF13439"/>
    </source>
</evidence>
<dbReference type="EMBL" id="CAFBQL010000004">
    <property type="protein sequence ID" value="CAB5057731.1"/>
    <property type="molecule type" value="Genomic_DNA"/>
</dbReference>
<feature type="domain" description="Glycosyl transferase family 1" evidence="1">
    <location>
        <begin position="193"/>
        <end position="342"/>
    </location>
</feature>
<dbReference type="EMBL" id="CAEZWT010000002">
    <property type="protein sequence ID" value="CAB4656045.1"/>
    <property type="molecule type" value="Genomic_DNA"/>
</dbReference>
<dbReference type="Gene3D" id="3.40.50.2000">
    <property type="entry name" value="Glycogen Phosphorylase B"/>
    <property type="match status" value="2"/>
</dbReference>
<dbReference type="EMBL" id="CAEZZC010000002">
    <property type="protein sequence ID" value="CAB4741616.1"/>
    <property type="molecule type" value="Genomic_DNA"/>
</dbReference>